<evidence type="ECO:0000313" key="2">
    <source>
        <dbReference type="Proteomes" id="UP000030764"/>
    </source>
</evidence>
<gene>
    <name evidence="1" type="ORF">M513_12166</name>
</gene>
<reference evidence="1 2" key="1">
    <citation type="journal article" date="2014" name="Nat. Genet.">
        <title>Genome and transcriptome of the porcine whipworm Trichuris suis.</title>
        <authorList>
            <person name="Jex A.R."/>
            <person name="Nejsum P."/>
            <person name="Schwarz E.M."/>
            <person name="Hu L."/>
            <person name="Young N.D."/>
            <person name="Hall R.S."/>
            <person name="Korhonen P.K."/>
            <person name="Liao S."/>
            <person name="Thamsborg S."/>
            <person name="Xia J."/>
            <person name="Xu P."/>
            <person name="Wang S."/>
            <person name="Scheerlinck J.P."/>
            <person name="Hofmann A."/>
            <person name="Sternberg P.W."/>
            <person name="Wang J."/>
            <person name="Gasser R.B."/>
        </authorList>
    </citation>
    <scope>NUCLEOTIDE SEQUENCE [LARGE SCALE GENOMIC DNA]</scope>
    <source>
        <strain evidence="1">DCEP-RM93M</strain>
    </source>
</reference>
<organism evidence="1 2">
    <name type="scientific">Trichuris suis</name>
    <name type="common">pig whipworm</name>
    <dbReference type="NCBI Taxonomy" id="68888"/>
    <lineage>
        <taxon>Eukaryota</taxon>
        <taxon>Metazoa</taxon>
        <taxon>Ecdysozoa</taxon>
        <taxon>Nematoda</taxon>
        <taxon>Enoplea</taxon>
        <taxon>Dorylaimia</taxon>
        <taxon>Trichinellida</taxon>
        <taxon>Trichuridae</taxon>
        <taxon>Trichuris</taxon>
    </lineage>
</organism>
<dbReference type="EMBL" id="KL363345">
    <property type="protein sequence ID" value="KFD46976.1"/>
    <property type="molecule type" value="Genomic_DNA"/>
</dbReference>
<dbReference type="Proteomes" id="UP000030764">
    <property type="component" value="Unassembled WGS sequence"/>
</dbReference>
<sequence length="64" mass="7389">MAPKRKTSSAGTDDKPKRSRDVLCISEKVRILDLVDKEDTGRRYEQEKYPHRWTSVEAKSIGLI</sequence>
<dbReference type="AlphaFoldDB" id="A0A085LPT0"/>
<proteinExistence type="predicted"/>
<protein>
    <submittedName>
        <fullName evidence="1">Uncharacterized protein</fullName>
    </submittedName>
</protein>
<keyword evidence="2" id="KW-1185">Reference proteome</keyword>
<accession>A0A085LPT0</accession>
<name>A0A085LPT0_9BILA</name>
<evidence type="ECO:0000313" key="1">
    <source>
        <dbReference type="EMBL" id="KFD46976.1"/>
    </source>
</evidence>